<evidence type="ECO:0000313" key="3">
    <source>
        <dbReference type="Proteomes" id="UP000824118"/>
    </source>
</evidence>
<dbReference type="PANTHER" id="PTHR45856:SF21">
    <property type="entry name" value="FUNGAL LIPASE-LIKE DOMAIN-CONTAINING PROTEIN"/>
    <property type="match status" value="1"/>
</dbReference>
<evidence type="ECO:0000313" key="2">
    <source>
        <dbReference type="EMBL" id="HIU50138.1"/>
    </source>
</evidence>
<reference evidence="2" key="2">
    <citation type="journal article" date="2021" name="PeerJ">
        <title>Extensive microbial diversity within the chicken gut microbiome revealed by metagenomics and culture.</title>
        <authorList>
            <person name="Gilroy R."/>
            <person name="Ravi A."/>
            <person name="Getino M."/>
            <person name="Pursley I."/>
            <person name="Horton D.L."/>
            <person name="Alikhan N.F."/>
            <person name="Baker D."/>
            <person name="Gharbi K."/>
            <person name="Hall N."/>
            <person name="Watson M."/>
            <person name="Adriaenssens E.M."/>
            <person name="Foster-Nyarko E."/>
            <person name="Jarju S."/>
            <person name="Secka A."/>
            <person name="Antonio M."/>
            <person name="Oren A."/>
            <person name="Chaudhuri R.R."/>
            <person name="La Ragione R."/>
            <person name="Hildebrand F."/>
            <person name="Pallen M.J."/>
        </authorList>
    </citation>
    <scope>NUCLEOTIDE SEQUENCE</scope>
    <source>
        <strain evidence="2">ChiGjej1B1-1684</strain>
    </source>
</reference>
<accession>A0A9D1S8B0</accession>
<dbReference type="SUPFAM" id="SSF53474">
    <property type="entry name" value="alpha/beta-Hydrolases"/>
    <property type="match status" value="1"/>
</dbReference>
<name>A0A9D1S8B0_9FIRM</name>
<dbReference type="GO" id="GO:0006629">
    <property type="term" value="P:lipid metabolic process"/>
    <property type="evidence" value="ECO:0007669"/>
    <property type="project" value="InterPro"/>
</dbReference>
<comment type="caution">
    <text evidence="2">The sequence shown here is derived from an EMBL/GenBank/DDBJ whole genome shotgun (WGS) entry which is preliminary data.</text>
</comment>
<dbReference type="InterPro" id="IPR029058">
    <property type="entry name" value="AB_hydrolase_fold"/>
</dbReference>
<dbReference type="Proteomes" id="UP000824118">
    <property type="component" value="Unassembled WGS sequence"/>
</dbReference>
<dbReference type="Gene3D" id="3.40.50.1820">
    <property type="entry name" value="alpha/beta hydrolase"/>
    <property type="match status" value="1"/>
</dbReference>
<feature type="domain" description="Fungal lipase-type" evidence="1">
    <location>
        <begin position="117"/>
        <end position="225"/>
    </location>
</feature>
<protein>
    <submittedName>
        <fullName evidence="2">Lipase family protein</fullName>
    </submittedName>
</protein>
<dbReference type="InterPro" id="IPR002921">
    <property type="entry name" value="Fungal_lipase-type"/>
</dbReference>
<dbReference type="AlphaFoldDB" id="A0A9D1S8B0"/>
<organism evidence="2 3">
    <name type="scientific">Candidatus Limousia pullorum</name>
    <dbReference type="NCBI Taxonomy" id="2840860"/>
    <lineage>
        <taxon>Bacteria</taxon>
        <taxon>Bacillati</taxon>
        <taxon>Bacillota</taxon>
        <taxon>Clostridia</taxon>
        <taxon>Eubacteriales</taxon>
        <taxon>Oscillospiraceae</taxon>
        <taxon>Oscillospiraceae incertae sedis</taxon>
        <taxon>Candidatus Limousia</taxon>
    </lineage>
</organism>
<dbReference type="Pfam" id="PF01764">
    <property type="entry name" value="Lipase_3"/>
    <property type="match status" value="1"/>
</dbReference>
<dbReference type="EMBL" id="DVNG01000056">
    <property type="protein sequence ID" value="HIU50138.1"/>
    <property type="molecule type" value="Genomic_DNA"/>
</dbReference>
<dbReference type="PANTHER" id="PTHR45856">
    <property type="entry name" value="ALPHA/BETA-HYDROLASES SUPERFAMILY PROTEIN"/>
    <property type="match status" value="1"/>
</dbReference>
<reference evidence="2" key="1">
    <citation type="submission" date="2020-10" db="EMBL/GenBank/DDBJ databases">
        <authorList>
            <person name="Gilroy R."/>
        </authorList>
    </citation>
    <scope>NUCLEOTIDE SEQUENCE</scope>
    <source>
        <strain evidence="2">ChiGjej1B1-1684</strain>
    </source>
</reference>
<dbReference type="CDD" id="cd00519">
    <property type="entry name" value="Lipase_3"/>
    <property type="match status" value="1"/>
</dbReference>
<proteinExistence type="predicted"/>
<evidence type="ECO:0000259" key="1">
    <source>
        <dbReference type="Pfam" id="PF01764"/>
    </source>
</evidence>
<sequence length="358" mass="41233">MKLKRCAFGQKRFVFKRKISPSKRFFQAFSKEELEKDTDLYSVDFKRAFAFSAVSLCAYNGEKIKNCLSSCGFTDIRLYNYRDKNGVKPCAFAFGKRKLSNFTLVMIAVSGTVKKQWYSNFDLGEKKFHRGFYSCCFEIKKNLLKYLEKEKISEQNVRFFVTGHSRGGAAANLLGVYLSEKYGKKNVCCITFGAPNVAFCSENKKDYENIVNFENQNDIITVCPPGQWGFGKYGRIISLGEKPKTDLRRDFSRCAWEIAKDRNEYYRQRITSEKGKSFTLYEYFRVLAGLMSKKYPLGEVSRFMLSMNTKLEPLSKLVLGEYGENPENIKPQDVNNLVCVKSHMGETYLKNILGLLSQ</sequence>
<dbReference type="InterPro" id="IPR051218">
    <property type="entry name" value="Sec_MonoDiacylglyc_Lipase"/>
</dbReference>
<gene>
    <name evidence="2" type="ORF">IAD22_03905</name>
</gene>